<dbReference type="InterPro" id="IPR051406">
    <property type="entry name" value="PLD_domain"/>
</dbReference>
<evidence type="ECO:0000256" key="2">
    <source>
        <dbReference type="ARBA" id="ARBA00008664"/>
    </source>
</evidence>
<dbReference type="GO" id="GO:0004630">
    <property type="term" value="F:phospholipase D activity"/>
    <property type="evidence" value="ECO:0007669"/>
    <property type="project" value="UniProtKB-EC"/>
</dbReference>
<keyword evidence="6" id="KW-0443">Lipid metabolism</keyword>
<evidence type="ECO:0000256" key="1">
    <source>
        <dbReference type="ARBA" id="ARBA00000798"/>
    </source>
</evidence>
<evidence type="ECO:0000313" key="10">
    <source>
        <dbReference type="Proteomes" id="UP000018217"/>
    </source>
</evidence>
<dbReference type="PANTHER" id="PTHR43856:SF1">
    <property type="entry name" value="MITOCHONDRIAL CARDIOLIPIN HYDROLASE"/>
    <property type="match status" value="1"/>
</dbReference>
<sequence>MMRKPAFFVLALVIAVPALTTAAPVVFAGFSPSTGQSALQMVLCAIDGARRSVDIAAYSFTSKPVAAALVAAKNRGVAVRLVADKKANSDRYTAVTFLINKGISVRLNGKYVIMHNKFMVVDGDTVQTGSFNYTASAANRNAENVLLVKNAPMLATAYQGEFNRLWDESDARVKGY</sequence>
<dbReference type="InterPro" id="IPR025202">
    <property type="entry name" value="PLD-like_dom"/>
</dbReference>
<evidence type="ECO:0000256" key="6">
    <source>
        <dbReference type="ARBA" id="ARBA00023098"/>
    </source>
</evidence>
<accession>V5ZC70</accession>
<protein>
    <recommendedName>
        <fullName evidence="3">phospholipase D</fullName>
        <ecNumber evidence="3">3.1.4.4</ecNumber>
    </recommendedName>
</protein>
<evidence type="ECO:0000256" key="3">
    <source>
        <dbReference type="ARBA" id="ARBA00012027"/>
    </source>
</evidence>
<keyword evidence="5" id="KW-0442">Lipid degradation</keyword>
<keyword evidence="4 9" id="KW-0378">Hydrolase</keyword>
<dbReference type="PROSITE" id="PS50035">
    <property type="entry name" value="PLD"/>
    <property type="match status" value="1"/>
</dbReference>
<comment type="similarity">
    <text evidence="2">Belongs to the phospholipase D family.</text>
</comment>
<dbReference type="EMBL" id="CAHS01000021">
    <property type="protein sequence ID" value="CCG88511.1"/>
    <property type="molecule type" value="Genomic_DNA"/>
</dbReference>
<keyword evidence="7" id="KW-0732">Signal</keyword>
<name>V5ZC70_9GAMM</name>
<dbReference type="GO" id="GO:0016042">
    <property type="term" value="P:lipid catabolic process"/>
    <property type="evidence" value="ECO:0007669"/>
    <property type="project" value="UniProtKB-KW"/>
</dbReference>
<evidence type="ECO:0000313" key="9">
    <source>
        <dbReference type="EMBL" id="CCG88511.1"/>
    </source>
</evidence>
<keyword evidence="10" id="KW-1185">Reference proteome</keyword>
<dbReference type="Pfam" id="PF13091">
    <property type="entry name" value="PLDc_2"/>
    <property type="match status" value="1"/>
</dbReference>
<dbReference type="PANTHER" id="PTHR43856">
    <property type="entry name" value="CARDIOLIPIN HYDROLASE"/>
    <property type="match status" value="1"/>
</dbReference>
<reference evidence="9 10" key="1">
    <citation type="journal article" date="2013" name="Syst. Appl. Microbiol.">
        <title>Phylogenetic position and virulence apparatus of the pear flower necrosis pathogen Erwinia piriflorinigrans CFBP 5888T as assessed by comparative genomics.</title>
        <authorList>
            <person name="Smits T.H."/>
            <person name="Rezzonico F."/>
            <person name="Lopez M.M."/>
            <person name="Blom J."/>
            <person name="Goesmann A."/>
            <person name="Frey J.E."/>
            <person name="Duffy B."/>
        </authorList>
    </citation>
    <scope>NUCLEOTIDE SEQUENCE [LARGE SCALE GENOMIC DNA]</scope>
    <source>
        <strain evidence="10">CFBP5888</strain>
    </source>
</reference>
<dbReference type="GO" id="GO:0006793">
    <property type="term" value="P:phosphorus metabolic process"/>
    <property type="evidence" value="ECO:0007669"/>
    <property type="project" value="UniProtKB-ARBA"/>
</dbReference>
<evidence type="ECO:0000259" key="8">
    <source>
        <dbReference type="PROSITE" id="PS50035"/>
    </source>
</evidence>
<feature type="domain" description="PLD phosphodiesterase" evidence="8">
    <location>
        <begin position="110"/>
        <end position="137"/>
    </location>
</feature>
<dbReference type="Proteomes" id="UP000018217">
    <property type="component" value="Unassembled WGS sequence"/>
</dbReference>
<dbReference type="STRING" id="1161919.EPIR_3148"/>
<dbReference type="CDD" id="cd09170">
    <property type="entry name" value="PLDc_Nuc"/>
    <property type="match status" value="1"/>
</dbReference>
<feature type="signal peptide" evidence="7">
    <location>
        <begin position="1"/>
        <end position="22"/>
    </location>
</feature>
<gene>
    <name evidence="9" type="primary">nuc</name>
    <name evidence="9" type="ORF">EPIR_3148</name>
</gene>
<feature type="chain" id="PRO_5004744839" description="phospholipase D" evidence="7">
    <location>
        <begin position="23"/>
        <end position="176"/>
    </location>
</feature>
<organism evidence="9 10">
    <name type="scientific">Erwinia piriflorinigrans CFBP 5888</name>
    <dbReference type="NCBI Taxonomy" id="1161919"/>
    <lineage>
        <taxon>Bacteria</taxon>
        <taxon>Pseudomonadati</taxon>
        <taxon>Pseudomonadota</taxon>
        <taxon>Gammaproteobacteria</taxon>
        <taxon>Enterobacterales</taxon>
        <taxon>Erwiniaceae</taxon>
        <taxon>Erwinia</taxon>
    </lineage>
</organism>
<comment type="caution">
    <text evidence="9">The sequence shown here is derived from an EMBL/GenBank/DDBJ whole genome shotgun (WGS) entry which is preliminary data.</text>
</comment>
<evidence type="ECO:0000256" key="7">
    <source>
        <dbReference type="SAM" id="SignalP"/>
    </source>
</evidence>
<dbReference type="EC" id="3.1.4.4" evidence="3"/>
<dbReference type="Gene3D" id="3.30.870.10">
    <property type="entry name" value="Endonuclease Chain A"/>
    <property type="match status" value="1"/>
</dbReference>
<dbReference type="GO" id="GO:0016891">
    <property type="term" value="F:RNA endonuclease activity producing 5'-phosphomonoesters, hydrolytic mechanism"/>
    <property type="evidence" value="ECO:0007669"/>
    <property type="project" value="TreeGrafter"/>
</dbReference>
<evidence type="ECO:0000256" key="5">
    <source>
        <dbReference type="ARBA" id="ARBA00022963"/>
    </source>
</evidence>
<evidence type="ECO:0000256" key="4">
    <source>
        <dbReference type="ARBA" id="ARBA00022801"/>
    </source>
</evidence>
<dbReference type="SMART" id="SM00155">
    <property type="entry name" value="PLDc"/>
    <property type="match status" value="1"/>
</dbReference>
<dbReference type="SUPFAM" id="SSF56024">
    <property type="entry name" value="Phospholipase D/nuclease"/>
    <property type="match status" value="1"/>
</dbReference>
<dbReference type="InterPro" id="IPR001736">
    <property type="entry name" value="PLipase_D/transphosphatidylase"/>
</dbReference>
<dbReference type="AlphaFoldDB" id="V5ZC70"/>
<proteinExistence type="inferred from homology"/>
<comment type="catalytic activity">
    <reaction evidence="1">
        <text>a 1,2-diacyl-sn-glycero-3-phosphocholine + H2O = a 1,2-diacyl-sn-glycero-3-phosphate + choline + H(+)</text>
        <dbReference type="Rhea" id="RHEA:14445"/>
        <dbReference type="ChEBI" id="CHEBI:15354"/>
        <dbReference type="ChEBI" id="CHEBI:15377"/>
        <dbReference type="ChEBI" id="CHEBI:15378"/>
        <dbReference type="ChEBI" id="CHEBI:57643"/>
        <dbReference type="ChEBI" id="CHEBI:58608"/>
        <dbReference type="EC" id="3.1.4.4"/>
    </reaction>
</comment>